<accession>A0A096AU27</accession>
<dbReference type="AlphaFoldDB" id="A0A096AU27"/>
<dbReference type="RefSeq" id="WP_021670087.1">
    <property type="nucleotide sequence ID" value="NZ_JRNR01000002.1"/>
</dbReference>
<comment type="caution">
    <text evidence="1">The sequence shown here is derived from an EMBL/GenBank/DDBJ whole genome shotgun (WGS) entry which is preliminary data.</text>
</comment>
<dbReference type="GeneID" id="91082310"/>
<dbReference type="Proteomes" id="UP000029538">
    <property type="component" value="Unassembled WGS sequence"/>
</dbReference>
<proteinExistence type="predicted"/>
<evidence type="ECO:0000313" key="1">
    <source>
        <dbReference type="EMBL" id="KGF50593.1"/>
    </source>
</evidence>
<protein>
    <submittedName>
        <fullName evidence="1">Uncharacterized protein</fullName>
    </submittedName>
</protein>
<organism evidence="1 2">
    <name type="scientific">Prevotella disiens DNF00882</name>
    <dbReference type="NCBI Taxonomy" id="1401075"/>
    <lineage>
        <taxon>Bacteria</taxon>
        <taxon>Pseudomonadati</taxon>
        <taxon>Bacteroidota</taxon>
        <taxon>Bacteroidia</taxon>
        <taxon>Bacteroidales</taxon>
        <taxon>Prevotellaceae</taxon>
        <taxon>Prevotella</taxon>
    </lineage>
</organism>
<sequence>MKRLAFNHIKYDTFDYSPGIIEIEGNMVVRTYPLIEEIEQTEWIGGTAYLKKQNNRFQAFKQAILIKE</sequence>
<gene>
    <name evidence="1" type="ORF">HMPREF0654_00500</name>
</gene>
<evidence type="ECO:0000313" key="2">
    <source>
        <dbReference type="Proteomes" id="UP000029538"/>
    </source>
</evidence>
<reference evidence="1 2" key="1">
    <citation type="submission" date="2014-07" db="EMBL/GenBank/DDBJ databases">
        <authorList>
            <person name="McCorrison J."/>
            <person name="Sanka R."/>
            <person name="Torralba M."/>
            <person name="Gillis M."/>
            <person name="Haft D.H."/>
            <person name="Methe B."/>
            <person name="Sutton G."/>
            <person name="Nelson K.E."/>
        </authorList>
    </citation>
    <scope>NUCLEOTIDE SEQUENCE [LARGE SCALE GENOMIC DNA]</scope>
    <source>
        <strain evidence="1 2">DNF00882</strain>
    </source>
</reference>
<name>A0A096AU27_9BACT</name>
<dbReference type="EMBL" id="JRNR01000002">
    <property type="protein sequence ID" value="KGF50593.1"/>
    <property type="molecule type" value="Genomic_DNA"/>
</dbReference>